<dbReference type="GO" id="GO:0006412">
    <property type="term" value="P:translation"/>
    <property type="evidence" value="ECO:0000318"/>
    <property type="project" value="GO_Central"/>
</dbReference>
<dbReference type="FunFam" id="3.30.1390.10:FF:000001">
    <property type="entry name" value="50S ribosomal protein L7/L12"/>
    <property type="match status" value="1"/>
</dbReference>
<reference evidence="6" key="3">
    <citation type="submission" date="2020-12" db="UniProtKB">
        <authorList>
            <consortium name="EnsemblPlants"/>
        </authorList>
    </citation>
    <scope>IDENTIFICATION</scope>
</reference>
<evidence type="ECO:0000256" key="1">
    <source>
        <dbReference type="ARBA" id="ARBA00007197"/>
    </source>
</evidence>
<dbReference type="GO" id="GO:1990904">
    <property type="term" value="C:ribonucleoprotein complex"/>
    <property type="evidence" value="ECO:0007669"/>
    <property type="project" value="UniProtKB-KW"/>
</dbReference>
<reference evidence="6 7" key="1">
    <citation type="journal article" date="2008" name="Science">
        <title>The Physcomitrella genome reveals evolutionary insights into the conquest of land by plants.</title>
        <authorList>
            <person name="Rensing S."/>
            <person name="Lang D."/>
            <person name="Zimmer A."/>
            <person name="Terry A."/>
            <person name="Salamov A."/>
            <person name="Shapiro H."/>
            <person name="Nishiyama T."/>
            <person name="Perroud P.-F."/>
            <person name="Lindquist E."/>
            <person name="Kamisugi Y."/>
            <person name="Tanahashi T."/>
            <person name="Sakakibara K."/>
            <person name="Fujita T."/>
            <person name="Oishi K."/>
            <person name="Shin-I T."/>
            <person name="Kuroki Y."/>
            <person name="Toyoda A."/>
            <person name="Suzuki Y."/>
            <person name="Hashimoto A."/>
            <person name="Yamaguchi K."/>
            <person name="Sugano A."/>
            <person name="Kohara Y."/>
            <person name="Fujiyama A."/>
            <person name="Anterola A."/>
            <person name="Aoki S."/>
            <person name="Ashton N."/>
            <person name="Barbazuk W.B."/>
            <person name="Barker E."/>
            <person name="Bennetzen J."/>
            <person name="Bezanilla M."/>
            <person name="Blankenship R."/>
            <person name="Cho S.H."/>
            <person name="Dutcher S."/>
            <person name="Estelle M."/>
            <person name="Fawcett J.A."/>
            <person name="Gundlach H."/>
            <person name="Hanada K."/>
            <person name="Heyl A."/>
            <person name="Hicks K.A."/>
            <person name="Hugh J."/>
            <person name="Lohr M."/>
            <person name="Mayer K."/>
            <person name="Melkozernov A."/>
            <person name="Murata T."/>
            <person name="Nelson D."/>
            <person name="Pils B."/>
            <person name="Prigge M."/>
            <person name="Reiss B."/>
            <person name="Renner T."/>
            <person name="Rombauts S."/>
            <person name="Rushton P."/>
            <person name="Sanderfoot A."/>
            <person name="Schween G."/>
            <person name="Shiu S.-H."/>
            <person name="Stueber K."/>
            <person name="Theodoulou F.L."/>
            <person name="Tu H."/>
            <person name="Van de Peer Y."/>
            <person name="Verrier P.J."/>
            <person name="Waters E."/>
            <person name="Wood A."/>
            <person name="Yang L."/>
            <person name="Cove D."/>
            <person name="Cuming A."/>
            <person name="Hasebe M."/>
            <person name="Lucas S."/>
            <person name="Mishler D.B."/>
            <person name="Reski R."/>
            <person name="Grigoriev I."/>
            <person name="Quatrano R.S."/>
            <person name="Boore J.L."/>
        </authorList>
    </citation>
    <scope>NUCLEOTIDE SEQUENCE [LARGE SCALE GENOMIC DNA]</scope>
    <source>
        <strain evidence="6 7">cv. Gransden 2004</strain>
    </source>
</reference>
<dbReference type="EnsemblPlants" id="Pp3c21_6760V3.2">
    <property type="protein sequence ID" value="Pp3c21_6760V3.2"/>
    <property type="gene ID" value="Pp3c21_6760"/>
</dbReference>
<dbReference type="FunCoup" id="A0A7I4FED9">
    <property type="interactions" value="4189"/>
</dbReference>
<sequence length="182" mass="20172">MNQVWFCPGRSSRFRSILRIAASPTLLRNEVHRGLRLFGAAASDSDDETEARTPPSEKVQRLAEDISKLSLLEVSDLTILLRRKLGLPEGMGMGVMPMGMMPKCKWVAKVEKTSFDVKLEKFDAGSKIKIIKEVRTFTDLGLKEAKELVEKAPVVLKSGVPKEEAEQLIEKLKSVGATASME</sequence>
<keyword evidence="2" id="KW-0689">Ribosomal protein</keyword>
<dbReference type="InterPro" id="IPR000206">
    <property type="entry name" value="Ribosomal_bL12"/>
</dbReference>
<dbReference type="AlphaFoldDB" id="A0A7I4FED9"/>
<dbReference type="EMBL" id="ABEU02000021">
    <property type="status" value="NOT_ANNOTATED_CDS"/>
    <property type="molecule type" value="Genomic_DNA"/>
</dbReference>
<dbReference type="InParanoid" id="A0A7I4FED9"/>
<dbReference type="Gene3D" id="3.30.1390.10">
    <property type="match status" value="1"/>
</dbReference>
<dbReference type="SUPFAM" id="SSF48300">
    <property type="entry name" value="Ribosomal protein L7/12, oligomerisation (N-terminal) domain"/>
    <property type="match status" value="1"/>
</dbReference>
<reference evidence="6 7" key="2">
    <citation type="journal article" date="2018" name="Plant J.">
        <title>The Physcomitrella patens chromosome-scale assembly reveals moss genome structure and evolution.</title>
        <authorList>
            <person name="Lang D."/>
            <person name="Ullrich K.K."/>
            <person name="Murat F."/>
            <person name="Fuchs J."/>
            <person name="Jenkins J."/>
            <person name="Haas F.B."/>
            <person name="Piednoel M."/>
            <person name="Gundlach H."/>
            <person name="Van Bel M."/>
            <person name="Meyberg R."/>
            <person name="Vives C."/>
            <person name="Morata J."/>
            <person name="Symeonidi A."/>
            <person name="Hiss M."/>
            <person name="Muchero W."/>
            <person name="Kamisugi Y."/>
            <person name="Saleh O."/>
            <person name="Blanc G."/>
            <person name="Decker E.L."/>
            <person name="van Gessel N."/>
            <person name="Grimwood J."/>
            <person name="Hayes R.D."/>
            <person name="Graham S.W."/>
            <person name="Gunter L.E."/>
            <person name="McDaniel S.F."/>
            <person name="Hoernstein S.N.W."/>
            <person name="Larsson A."/>
            <person name="Li F.W."/>
            <person name="Perroud P.F."/>
            <person name="Phillips J."/>
            <person name="Ranjan P."/>
            <person name="Rokshar D.S."/>
            <person name="Rothfels C.J."/>
            <person name="Schneider L."/>
            <person name="Shu S."/>
            <person name="Stevenson D.W."/>
            <person name="Thummler F."/>
            <person name="Tillich M."/>
            <person name="Villarreal Aguilar J.C."/>
            <person name="Widiez T."/>
            <person name="Wong G.K."/>
            <person name="Wymore A."/>
            <person name="Zhang Y."/>
            <person name="Zimmer A.D."/>
            <person name="Quatrano R.S."/>
            <person name="Mayer K.F.X."/>
            <person name="Goodstein D."/>
            <person name="Casacuberta J.M."/>
            <person name="Vandepoele K."/>
            <person name="Reski R."/>
            <person name="Cuming A.C."/>
            <person name="Tuskan G.A."/>
            <person name="Maumus F."/>
            <person name="Salse J."/>
            <person name="Schmutz J."/>
            <person name="Rensing S.A."/>
        </authorList>
    </citation>
    <scope>NUCLEOTIDE SEQUENCE [LARGE SCALE GENOMIC DNA]</scope>
    <source>
        <strain evidence="6 7">cv. Gransden 2004</strain>
    </source>
</reference>
<evidence type="ECO:0008006" key="8">
    <source>
        <dbReference type="Google" id="ProtNLM"/>
    </source>
</evidence>
<evidence type="ECO:0000256" key="2">
    <source>
        <dbReference type="ARBA" id="ARBA00022980"/>
    </source>
</evidence>
<dbReference type="CDD" id="cd00387">
    <property type="entry name" value="Ribosomal_L7_L12"/>
    <property type="match status" value="1"/>
</dbReference>
<dbReference type="InterPro" id="IPR013823">
    <property type="entry name" value="Ribosomal_bL12_C"/>
</dbReference>
<dbReference type="InterPro" id="IPR008932">
    <property type="entry name" value="Ribosomal_bL12_oligo"/>
</dbReference>
<name>A0A7I4FED9_PHYPA</name>
<evidence type="ECO:0000313" key="7">
    <source>
        <dbReference type="Proteomes" id="UP000006727"/>
    </source>
</evidence>
<dbReference type="InterPro" id="IPR014719">
    <property type="entry name" value="Ribosomal_bL12_C/ClpS-like"/>
</dbReference>
<dbReference type="PANTHER" id="PTHR45987:SF4">
    <property type="entry name" value="LARGE RIBOSOMAL SUBUNIT PROTEIN BL12M"/>
    <property type="match status" value="1"/>
</dbReference>
<feature type="domain" description="Large ribosomal subunit protein bL12 C-terminal" evidence="4">
    <location>
        <begin position="115"/>
        <end position="181"/>
    </location>
</feature>
<dbReference type="Gramene" id="Pp3c21_6760V3.2">
    <property type="protein sequence ID" value="Pp3c21_6760V3.2"/>
    <property type="gene ID" value="Pp3c21_6760"/>
</dbReference>
<accession>A0A7I4FED9</accession>
<dbReference type="Proteomes" id="UP000006727">
    <property type="component" value="Chromosome 21"/>
</dbReference>
<dbReference type="HAMAP" id="MF_00368">
    <property type="entry name" value="Ribosomal_bL12"/>
    <property type="match status" value="1"/>
</dbReference>
<keyword evidence="3" id="KW-0687">Ribonucleoprotein</keyword>
<dbReference type="GO" id="GO:0003729">
    <property type="term" value="F:mRNA binding"/>
    <property type="evidence" value="ECO:0000318"/>
    <property type="project" value="GO_Central"/>
</dbReference>
<dbReference type="SUPFAM" id="SSF54736">
    <property type="entry name" value="ClpS-like"/>
    <property type="match status" value="1"/>
</dbReference>
<evidence type="ECO:0000313" key="6">
    <source>
        <dbReference type="EnsemblPlants" id="Pp3c21_6760V3.2"/>
    </source>
</evidence>
<protein>
    <recommendedName>
        <fullName evidence="8">Ribosomal protein L7/L12 C-terminal domain-containing protein</fullName>
    </recommendedName>
</protein>
<comment type="similarity">
    <text evidence="1">Belongs to the bacterial ribosomal protein bL12 family.</text>
</comment>
<feature type="domain" description="Large ribosomal subunit protein bL12 oligomerization" evidence="5">
    <location>
        <begin position="59"/>
        <end position="98"/>
    </location>
</feature>
<dbReference type="InterPro" id="IPR036235">
    <property type="entry name" value="Ribosomal_bL12_oligo_N_sf"/>
</dbReference>
<dbReference type="Pfam" id="PF16320">
    <property type="entry name" value="Ribosomal_L12_N"/>
    <property type="match status" value="1"/>
</dbReference>
<dbReference type="Pfam" id="PF00542">
    <property type="entry name" value="Ribosomal_L12"/>
    <property type="match status" value="1"/>
</dbReference>
<organism evidence="6 7">
    <name type="scientific">Physcomitrium patens</name>
    <name type="common">Spreading-leaved earth moss</name>
    <name type="synonym">Physcomitrella patens</name>
    <dbReference type="NCBI Taxonomy" id="3218"/>
    <lineage>
        <taxon>Eukaryota</taxon>
        <taxon>Viridiplantae</taxon>
        <taxon>Streptophyta</taxon>
        <taxon>Embryophyta</taxon>
        <taxon>Bryophyta</taxon>
        <taxon>Bryophytina</taxon>
        <taxon>Bryopsida</taxon>
        <taxon>Funariidae</taxon>
        <taxon>Funariales</taxon>
        <taxon>Funariaceae</taxon>
        <taxon>Physcomitrium</taxon>
    </lineage>
</organism>
<dbReference type="PANTHER" id="PTHR45987">
    <property type="entry name" value="39S RIBOSOMAL PROTEIN L12"/>
    <property type="match status" value="1"/>
</dbReference>
<keyword evidence="7" id="KW-1185">Reference proteome</keyword>
<dbReference type="GO" id="GO:0005737">
    <property type="term" value="C:cytoplasm"/>
    <property type="evidence" value="ECO:0007669"/>
    <property type="project" value="UniProtKB-ARBA"/>
</dbReference>
<evidence type="ECO:0000256" key="3">
    <source>
        <dbReference type="ARBA" id="ARBA00023274"/>
    </source>
</evidence>
<evidence type="ECO:0000259" key="4">
    <source>
        <dbReference type="Pfam" id="PF00542"/>
    </source>
</evidence>
<dbReference type="GO" id="GO:0005840">
    <property type="term" value="C:ribosome"/>
    <property type="evidence" value="ECO:0007669"/>
    <property type="project" value="UniProtKB-KW"/>
</dbReference>
<dbReference type="NCBIfam" id="TIGR00855">
    <property type="entry name" value="L12"/>
    <property type="match status" value="1"/>
</dbReference>
<proteinExistence type="inferred from homology"/>
<dbReference type="GO" id="GO:0003735">
    <property type="term" value="F:structural constituent of ribosome"/>
    <property type="evidence" value="ECO:0000318"/>
    <property type="project" value="GO_Central"/>
</dbReference>
<evidence type="ECO:0000259" key="5">
    <source>
        <dbReference type="Pfam" id="PF16320"/>
    </source>
</evidence>